<keyword evidence="3 5" id="KW-1133">Transmembrane helix</keyword>
<feature type="transmembrane region" description="Helical" evidence="5">
    <location>
        <begin position="45"/>
        <end position="65"/>
    </location>
</feature>
<protein>
    <submittedName>
        <fullName evidence="6">DoxX-like protein</fullName>
    </submittedName>
</protein>
<gene>
    <name evidence="6" type="ORF">LX66_0543</name>
</gene>
<dbReference type="Pfam" id="PF13564">
    <property type="entry name" value="DoxX_2"/>
    <property type="match status" value="1"/>
</dbReference>
<sequence>MKKNKIIFWIATAIIVLWDGVMPGLTSHTPLAVEAIRKLGYPDYFRVMLTVFKVTGAILLVFPFVPARLKEWAYAGFGISLICAAVSNAVVYGFGSFAIFPLVILAILVVSYVYYHKLLDAGAFRRGRSRVAQGDFDNAGVVLQ</sequence>
<evidence type="ECO:0000256" key="1">
    <source>
        <dbReference type="ARBA" id="ARBA00004141"/>
    </source>
</evidence>
<evidence type="ECO:0000256" key="4">
    <source>
        <dbReference type="ARBA" id="ARBA00023136"/>
    </source>
</evidence>
<evidence type="ECO:0000313" key="6">
    <source>
        <dbReference type="EMBL" id="TWI91178.1"/>
    </source>
</evidence>
<evidence type="ECO:0000256" key="2">
    <source>
        <dbReference type="ARBA" id="ARBA00022692"/>
    </source>
</evidence>
<feature type="transmembrane region" description="Helical" evidence="5">
    <location>
        <begin position="97"/>
        <end position="115"/>
    </location>
</feature>
<dbReference type="EMBL" id="VLLG01000002">
    <property type="protein sequence ID" value="TWI91178.1"/>
    <property type="molecule type" value="Genomic_DNA"/>
</dbReference>
<evidence type="ECO:0000256" key="3">
    <source>
        <dbReference type="ARBA" id="ARBA00022989"/>
    </source>
</evidence>
<dbReference type="AlphaFoldDB" id="A0A562TD27"/>
<proteinExistence type="predicted"/>
<comment type="caution">
    <text evidence="6">The sequence shown here is derived from an EMBL/GenBank/DDBJ whole genome shotgun (WGS) entry which is preliminary data.</text>
</comment>
<organism evidence="6 7">
    <name type="scientific">Chitinophaga japonensis</name>
    <name type="common">Flexibacter japonensis</name>
    <dbReference type="NCBI Taxonomy" id="104662"/>
    <lineage>
        <taxon>Bacteria</taxon>
        <taxon>Pseudomonadati</taxon>
        <taxon>Bacteroidota</taxon>
        <taxon>Chitinophagia</taxon>
        <taxon>Chitinophagales</taxon>
        <taxon>Chitinophagaceae</taxon>
        <taxon>Chitinophaga</taxon>
    </lineage>
</organism>
<feature type="transmembrane region" description="Helical" evidence="5">
    <location>
        <begin position="72"/>
        <end position="91"/>
    </location>
</feature>
<keyword evidence="2 5" id="KW-0812">Transmembrane</keyword>
<keyword evidence="4 5" id="KW-0472">Membrane</keyword>
<dbReference type="RefSeq" id="WP_145710340.1">
    <property type="nucleotide sequence ID" value="NZ_BAAAFY010000001.1"/>
</dbReference>
<accession>A0A562TD27</accession>
<comment type="subcellular location">
    <subcellularLocation>
        <location evidence="1">Membrane</location>
        <topology evidence="1">Multi-pass membrane protein</topology>
    </subcellularLocation>
</comment>
<dbReference type="GO" id="GO:0016020">
    <property type="term" value="C:membrane"/>
    <property type="evidence" value="ECO:0007669"/>
    <property type="project" value="UniProtKB-SubCell"/>
</dbReference>
<reference evidence="6 7" key="1">
    <citation type="journal article" date="2013" name="Stand. Genomic Sci.">
        <title>Genomic Encyclopedia of Type Strains, Phase I: The one thousand microbial genomes (KMG-I) project.</title>
        <authorList>
            <person name="Kyrpides N.C."/>
            <person name="Woyke T."/>
            <person name="Eisen J.A."/>
            <person name="Garrity G."/>
            <person name="Lilburn T.G."/>
            <person name="Beck B.J."/>
            <person name="Whitman W.B."/>
            <person name="Hugenholtz P."/>
            <person name="Klenk H.P."/>
        </authorList>
    </citation>
    <scope>NUCLEOTIDE SEQUENCE [LARGE SCALE GENOMIC DNA]</scope>
    <source>
        <strain evidence="6 7">DSM 13484</strain>
    </source>
</reference>
<name>A0A562TD27_CHIJA</name>
<dbReference type="OrthoDB" id="7960583at2"/>
<evidence type="ECO:0000256" key="5">
    <source>
        <dbReference type="SAM" id="Phobius"/>
    </source>
</evidence>
<keyword evidence="7" id="KW-1185">Reference proteome</keyword>
<dbReference type="Proteomes" id="UP000316778">
    <property type="component" value="Unassembled WGS sequence"/>
</dbReference>
<dbReference type="InterPro" id="IPR032808">
    <property type="entry name" value="DoxX"/>
</dbReference>
<evidence type="ECO:0000313" key="7">
    <source>
        <dbReference type="Proteomes" id="UP000316778"/>
    </source>
</evidence>